<evidence type="ECO:0000313" key="3">
    <source>
        <dbReference type="Proteomes" id="UP000823775"/>
    </source>
</evidence>
<dbReference type="PANTHER" id="PTHR31170">
    <property type="entry name" value="BNAC04G53230D PROTEIN"/>
    <property type="match status" value="1"/>
</dbReference>
<dbReference type="Pfam" id="PF03140">
    <property type="entry name" value="DUF247"/>
    <property type="match status" value="2"/>
</dbReference>
<evidence type="ECO:0000256" key="1">
    <source>
        <dbReference type="SAM" id="Phobius"/>
    </source>
</evidence>
<dbReference type="EMBL" id="JACEIK010004401">
    <property type="protein sequence ID" value="MCD9645352.1"/>
    <property type="molecule type" value="Genomic_DNA"/>
</dbReference>
<proteinExistence type="predicted"/>
<comment type="caution">
    <text evidence="2">The sequence shown here is derived from an EMBL/GenBank/DDBJ whole genome shotgun (WGS) entry which is preliminary data.</text>
</comment>
<evidence type="ECO:0000313" key="2">
    <source>
        <dbReference type="EMBL" id="MCD9645352.1"/>
    </source>
</evidence>
<dbReference type="Proteomes" id="UP000823775">
    <property type="component" value="Unassembled WGS sequence"/>
</dbReference>
<keyword evidence="1" id="KW-1133">Transmembrane helix</keyword>
<sequence length="319" mass="36794">MAHSIDTTPIDYQTKKDEIEEGRKLDPSESRTNKSGNQIFNEMFVDLDNWSIKSCMIPRVTVVLRETNPDAYTPNVVSVGPYHKKNPQLVPMEKYKLLYLRRFLQRKKGLDVKSCISQLEELKKEAIKCYEDAEDTTCDQFLQMLLNRNPSEDEEEPSFCNPLQILTWWKQEQKDTNDMKWAWRDHDKILPNATELSEAGVSFAKVGVFMDYLIDSNKDVSLLRQKGIIVNWMGDDKEVATLFNRIVKGVAVSVYDFYCKEVCKNASQHCNKPWNRMMANLRHNYFSSPWIGASTVAAILLLLLTTMQTILAFTGGIKK</sequence>
<keyword evidence="1" id="KW-0812">Transmembrane</keyword>
<accession>A0ABS8VGE0</accession>
<feature type="transmembrane region" description="Helical" evidence="1">
    <location>
        <begin position="290"/>
        <end position="313"/>
    </location>
</feature>
<reference evidence="2 3" key="1">
    <citation type="journal article" date="2021" name="BMC Genomics">
        <title>Datura genome reveals duplications of psychoactive alkaloid biosynthetic genes and high mutation rate following tissue culture.</title>
        <authorList>
            <person name="Rajewski A."/>
            <person name="Carter-House D."/>
            <person name="Stajich J."/>
            <person name="Litt A."/>
        </authorList>
    </citation>
    <scope>NUCLEOTIDE SEQUENCE [LARGE SCALE GENOMIC DNA]</scope>
    <source>
        <strain evidence="2">AR-01</strain>
    </source>
</reference>
<dbReference type="InterPro" id="IPR004158">
    <property type="entry name" value="DUF247_pln"/>
</dbReference>
<keyword evidence="3" id="KW-1185">Reference proteome</keyword>
<organism evidence="2 3">
    <name type="scientific">Datura stramonium</name>
    <name type="common">Jimsonweed</name>
    <name type="synonym">Common thornapple</name>
    <dbReference type="NCBI Taxonomy" id="4076"/>
    <lineage>
        <taxon>Eukaryota</taxon>
        <taxon>Viridiplantae</taxon>
        <taxon>Streptophyta</taxon>
        <taxon>Embryophyta</taxon>
        <taxon>Tracheophyta</taxon>
        <taxon>Spermatophyta</taxon>
        <taxon>Magnoliopsida</taxon>
        <taxon>eudicotyledons</taxon>
        <taxon>Gunneridae</taxon>
        <taxon>Pentapetalae</taxon>
        <taxon>asterids</taxon>
        <taxon>lamiids</taxon>
        <taxon>Solanales</taxon>
        <taxon>Solanaceae</taxon>
        <taxon>Solanoideae</taxon>
        <taxon>Datureae</taxon>
        <taxon>Datura</taxon>
    </lineage>
</organism>
<gene>
    <name evidence="2" type="ORF">HAX54_034208</name>
</gene>
<keyword evidence="1" id="KW-0472">Membrane</keyword>
<name>A0ABS8VGE0_DATST</name>
<dbReference type="PANTHER" id="PTHR31170:SF25">
    <property type="entry name" value="BNAA09G04570D PROTEIN"/>
    <property type="match status" value="1"/>
</dbReference>
<protein>
    <submittedName>
        <fullName evidence="2">Uncharacterized protein</fullName>
    </submittedName>
</protein>